<proteinExistence type="predicted"/>
<dbReference type="AlphaFoldDB" id="A0A834DFX4"/>
<gene>
    <name evidence="1" type="ORF">HJG60_008809</name>
</gene>
<name>A0A834DFX4_9CHIR</name>
<dbReference type="Proteomes" id="UP000664940">
    <property type="component" value="Unassembled WGS sequence"/>
</dbReference>
<dbReference type="EMBL" id="JABVXQ010000013">
    <property type="protein sequence ID" value="KAF6081790.1"/>
    <property type="molecule type" value="Genomic_DNA"/>
</dbReference>
<evidence type="ECO:0000313" key="1">
    <source>
        <dbReference type="EMBL" id="KAF6081790.1"/>
    </source>
</evidence>
<protein>
    <submittedName>
        <fullName evidence="1">Uncharacterized protein</fullName>
    </submittedName>
</protein>
<reference evidence="1 2" key="1">
    <citation type="journal article" date="2020" name="Nature">
        <title>Six reference-quality genomes reveal evolution of bat adaptations.</title>
        <authorList>
            <person name="Jebb D."/>
            <person name="Huang Z."/>
            <person name="Pippel M."/>
            <person name="Hughes G.M."/>
            <person name="Lavrichenko K."/>
            <person name="Devanna P."/>
            <person name="Winkler S."/>
            <person name="Jermiin L.S."/>
            <person name="Skirmuntt E.C."/>
            <person name="Katzourakis A."/>
            <person name="Burkitt-Gray L."/>
            <person name="Ray D.A."/>
            <person name="Sullivan K.A.M."/>
            <person name="Roscito J.G."/>
            <person name="Kirilenko B.M."/>
            <person name="Davalos L.M."/>
            <person name="Corthals A.P."/>
            <person name="Power M.L."/>
            <person name="Jones G."/>
            <person name="Ransome R.D."/>
            <person name="Dechmann D.K.N."/>
            <person name="Locatelli A.G."/>
            <person name="Puechmaille S.J."/>
            <person name="Fedrigo O."/>
            <person name="Jarvis E.D."/>
            <person name="Hiller M."/>
            <person name="Vernes S.C."/>
            <person name="Myers E.W."/>
            <person name="Teeling E.C."/>
        </authorList>
    </citation>
    <scope>NUCLEOTIDE SEQUENCE [LARGE SCALE GENOMIC DNA]</scope>
    <source>
        <strain evidence="1">Bat1K_MPI-CBG_1</strain>
    </source>
</reference>
<accession>A0A834DFX4</accession>
<sequence>MGLSRPAQRAAWGPSLRVSGLRVARPQPSGTEFRCPLQRASTPLLLPGTSWGEGHLVSTSVPLISAGRGRASCLSAPWNDQQPQVDFFFMSSYPTRFAFSWRTGDVPPCHLAVTPCSGSVPVGREN</sequence>
<evidence type="ECO:0000313" key="2">
    <source>
        <dbReference type="Proteomes" id="UP000664940"/>
    </source>
</evidence>
<comment type="caution">
    <text evidence="1">The sequence shown here is derived from an EMBL/GenBank/DDBJ whole genome shotgun (WGS) entry which is preliminary data.</text>
</comment>
<organism evidence="1 2">
    <name type="scientific">Phyllostomus discolor</name>
    <name type="common">pale spear-nosed bat</name>
    <dbReference type="NCBI Taxonomy" id="89673"/>
    <lineage>
        <taxon>Eukaryota</taxon>
        <taxon>Metazoa</taxon>
        <taxon>Chordata</taxon>
        <taxon>Craniata</taxon>
        <taxon>Vertebrata</taxon>
        <taxon>Euteleostomi</taxon>
        <taxon>Mammalia</taxon>
        <taxon>Eutheria</taxon>
        <taxon>Laurasiatheria</taxon>
        <taxon>Chiroptera</taxon>
        <taxon>Yangochiroptera</taxon>
        <taxon>Phyllostomidae</taxon>
        <taxon>Phyllostominae</taxon>
        <taxon>Phyllostomus</taxon>
    </lineage>
</organism>